<dbReference type="EMBL" id="GL883093">
    <property type="protein sequence ID" value="EGG11038.1"/>
    <property type="molecule type" value="Genomic_DNA"/>
</dbReference>
<dbReference type="EMBL" id="GL883107">
    <property type="protein sequence ID" value="EGG06744.1"/>
    <property type="molecule type" value="Genomic_DNA"/>
</dbReference>
<keyword evidence="4" id="KW-1185">Reference proteome</keyword>
<evidence type="ECO:0000313" key="2">
    <source>
        <dbReference type="EMBL" id="EGG06744.1"/>
    </source>
</evidence>
<dbReference type="RefSeq" id="XP_007405640.1">
    <property type="nucleotide sequence ID" value="XM_007405578.1"/>
</dbReference>
<feature type="compositionally biased region" description="Basic and acidic residues" evidence="1">
    <location>
        <begin position="113"/>
        <end position="129"/>
    </location>
</feature>
<gene>
    <name evidence="3" type="ORF">MELLADRAFT_102919</name>
    <name evidence="2" type="ORF">MELLADRAFT_106446</name>
</gene>
<dbReference type="AlphaFoldDB" id="F4R8L3"/>
<reference evidence="4" key="1">
    <citation type="journal article" date="2011" name="Proc. Natl. Acad. Sci. U.S.A.">
        <title>Obligate biotrophy features unraveled by the genomic analysis of rust fungi.</title>
        <authorList>
            <person name="Duplessis S."/>
            <person name="Cuomo C.A."/>
            <person name="Lin Y.-C."/>
            <person name="Aerts A."/>
            <person name="Tisserant E."/>
            <person name="Veneault-Fourrey C."/>
            <person name="Joly D.L."/>
            <person name="Hacquard S."/>
            <person name="Amselem J."/>
            <person name="Cantarel B.L."/>
            <person name="Chiu R."/>
            <person name="Coutinho P.M."/>
            <person name="Feau N."/>
            <person name="Field M."/>
            <person name="Frey P."/>
            <person name="Gelhaye E."/>
            <person name="Goldberg J."/>
            <person name="Grabherr M.G."/>
            <person name="Kodira C.D."/>
            <person name="Kohler A."/>
            <person name="Kuees U."/>
            <person name="Lindquist E.A."/>
            <person name="Lucas S.M."/>
            <person name="Mago R."/>
            <person name="Mauceli E."/>
            <person name="Morin E."/>
            <person name="Murat C."/>
            <person name="Pangilinan J.L."/>
            <person name="Park R."/>
            <person name="Pearson M."/>
            <person name="Quesneville H."/>
            <person name="Rouhier N."/>
            <person name="Sakthikumar S."/>
            <person name="Salamov A.A."/>
            <person name="Schmutz J."/>
            <person name="Selles B."/>
            <person name="Shapiro H."/>
            <person name="Tanguay P."/>
            <person name="Tuskan G.A."/>
            <person name="Henrissat B."/>
            <person name="Van de Peer Y."/>
            <person name="Rouze P."/>
            <person name="Ellis J.G."/>
            <person name="Dodds P.N."/>
            <person name="Schein J.E."/>
            <person name="Zhong S."/>
            <person name="Hamelin R.C."/>
            <person name="Grigoriev I.V."/>
            <person name="Szabo L.J."/>
            <person name="Martin F."/>
        </authorList>
    </citation>
    <scope>NUCLEOTIDE SEQUENCE [LARGE SCALE GENOMIC DNA]</scope>
    <source>
        <strain evidence="4">98AG31 / pathotype 3-4-7</strain>
    </source>
</reference>
<dbReference type="VEuPathDB" id="FungiDB:MELLADRAFT_102919"/>
<accession>F4R8L3</accession>
<protein>
    <submittedName>
        <fullName evidence="3">Uncharacterized protein</fullName>
    </submittedName>
</protein>
<feature type="region of interest" description="Disordered" evidence="1">
    <location>
        <begin position="113"/>
        <end position="154"/>
    </location>
</feature>
<evidence type="ECO:0000256" key="1">
    <source>
        <dbReference type="SAM" id="MobiDB-lite"/>
    </source>
</evidence>
<dbReference type="GeneID" id="18921809"/>
<dbReference type="KEGG" id="mlr:MELLADRAFT_102919"/>
<dbReference type="VEuPathDB" id="FungiDB:MELLADRAFT_106446"/>
<evidence type="ECO:0000313" key="3">
    <source>
        <dbReference type="EMBL" id="EGG11038.1"/>
    </source>
</evidence>
<sequence>MSNHLQEFQRRLVPLTHLSEKLLHSEDLKPGDIHSIISRFPPVQSDPGQGNSWAKLKSALPIRSKTALTSGSIGKQLDLYFVEDREEFIKVLKAFMENYVAFKGWVEVALRSSENKTTNKDQDHKRCSSDSDTSESDSSERIHKMLVPNCKQNN</sequence>
<evidence type="ECO:0000313" key="4">
    <source>
        <dbReference type="Proteomes" id="UP000001072"/>
    </source>
</evidence>
<dbReference type="RefSeq" id="XP_007410184.1">
    <property type="nucleotide sequence ID" value="XM_007410122.1"/>
</dbReference>
<name>F4R8L3_MELLP</name>
<dbReference type="HOGENOM" id="CLU_080489_0_0_1"/>
<proteinExistence type="predicted"/>
<dbReference type="GeneID" id="18922892"/>
<organism evidence="4">
    <name type="scientific">Melampsora larici-populina (strain 98AG31 / pathotype 3-4-7)</name>
    <name type="common">Poplar leaf rust fungus</name>
    <dbReference type="NCBI Taxonomy" id="747676"/>
    <lineage>
        <taxon>Eukaryota</taxon>
        <taxon>Fungi</taxon>
        <taxon>Dikarya</taxon>
        <taxon>Basidiomycota</taxon>
        <taxon>Pucciniomycotina</taxon>
        <taxon>Pucciniomycetes</taxon>
        <taxon>Pucciniales</taxon>
        <taxon>Melampsoraceae</taxon>
        <taxon>Melampsora</taxon>
    </lineage>
</organism>
<dbReference type="Proteomes" id="UP000001072">
    <property type="component" value="Unassembled WGS sequence"/>
</dbReference>
<reference evidence="3" key="2">
    <citation type="submission" date="2011-04" db="EMBL/GenBank/DDBJ databases">
        <title>Obligate Biotrophy Features Unraveled by the Genomic Analysis of the Rust Fungi, Melampsora larici-populina and Puccinia graminis f. sp. tritici.</title>
        <authorList>
            <consortium name="US DOE Joint Genome Institute (JGI-PGF)"/>
            <person name="Duplessis S."/>
            <person name="Cuomo C."/>
            <person name="Lin Y.-C."/>
            <person name="Aerts A."/>
            <person name="Tisserant E."/>
            <person name="Veneault-Fourrey C."/>
            <person name="Joly D."/>
            <person name="Hacquard S."/>
            <person name="Amselem J."/>
            <person name="Cantarel B."/>
            <person name="Readman C."/>
            <person name="Coutinho P."/>
            <person name="Feau N."/>
            <person name="Field M."/>
            <person name="Frey P."/>
            <person name="Gelhaye E."/>
            <person name="Goldberg J."/>
            <person name="Grabherr M."/>
            <person name="Kodira C."/>
            <person name="Kohler A."/>
            <person name="Kues U."/>
            <person name="Lindquist E."/>
            <person name="Lucas S."/>
            <person name="Mago R."/>
            <person name="Mauceli E."/>
            <person name="Morin E."/>
            <person name="Murat C."/>
            <person name="Pangilinan J."/>
            <person name="Park R."/>
            <person name="Pearson M."/>
            <person name="Quesneville H."/>
            <person name="Rouhier N."/>
            <person name="Sakthikumar S."/>
            <person name="Salamov A."/>
            <person name="Schmutz J."/>
            <person name="Selles B."/>
            <person name="Shapiro H."/>
            <person name="Tangay P."/>
            <person name="Tuskan G."/>
            <person name="Henrissat B."/>
            <person name="Van de Peer Y."/>
            <person name="Rouze P."/>
            <person name="Schein J."/>
            <person name="Ellis J."/>
            <person name="Dodds P."/>
            <person name="Zhong S."/>
            <person name="Hamelin R."/>
            <person name="Grigoriev I."/>
            <person name="Szabo L."/>
            <person name="Martin F."/>
        </authorList>
    </citation>
    <scope>NUCLEOTIDE SEQUENCE</scope>
    <source>
        <strain evidence="3">98AG31</strain>
    </source>
</reference>
<dbReference type="KEGG" id="mlr:MELLADRAFT_106446"/>